<feature type="domain" description="HNH nuclease" evidence="2">
    <location>
        <begin position="164"/>
        <end position="247"/>
    </location>
</feature>
<feature type="compositionally biased region" description="Low complexity" evidence="1">
    <location>
        <begin position="92"/>
        <end position="103"/>
    </location>
</feature>
<dbReference type="HOGENOM" id="CLU_652152_0_0_1"/>
<feature type="region of interest" description="Disordered" evidence="1">
    <location>
        <begin position="92"/>
        <end position="114"/>
    </location>
</feature>
<sequence length="416" mass="47425">MAGIDIKWEKLRSPFTPSRTRHPRIFQQLFDHIQYTPKLNHSEKRVLKSLISHTPNEKLFLNFRILNGTRLKILHDLAVAALKNLRNALSRSSSVSDTSGTQSPTVTETNYPTSPQDLHVTEAQALELLRLFEMKDDDIKLPTENSAGDAEFAQLCIERERFMCLVTSFDSAFSCHVAHIFPFSCLNLANMINGLTWQFLILFLGEENRSLLISKVFTEDNNIHSPQNGLTLLLALHNFYDMGAFCLVPVKRSIGAYTGYFLEVKYTLYADIDALTATVSLTPEDPNDQCQLDPQGFPIIRNKLQVKEKRDLEHGDRIRISTPDPEIMPLPSQTLLFWQELFWNLWGDCGLGTAASDRTDAEGFESSRTRKTSPPKGKRRMTQEEDGAWDEEMSNRRRQAVKSVAVWCESVRQSRV</sequence>
<evidence type="ECO:0000259" key="2">
    <source>
        <dbReference type="Pfam" id="PF13391"/>
    </source>
</evidence>
<protein>
    <recommendedName>
        <fullName evidence="2">HNH nuclease domain-containing protein</fullName>
    </recommendedName>
</protein>
<evidence type="ECO:0000313" key="3">
    <source>
        <dbReference type="EMBL" id="EPS40123.1"/>
    </source>
</evidence>
<name>S8BL38_DACHA</name>
<evidence type="ECO:0000313" key="4">
    <source>
        <dbReference type="Proteomes" id="UP000015100"/>
    </source>
</evidence>
<dbReference type="InterPro" id="IPR003615">
    <property type="entry name" value="HNH_nuc"/>
</dbReference>
<feature type="compositionally biased region" description="Basic residues" evidence="1">
    <location>
        <begin position="369"/>
        <end position="380"/>
    </location>
</feature>
<dbReference type="EMBL" id="AQGS01000435">
    <property type="protein sequence ID" value="EPS40123.1"/>
    <property type="molecule type" value="Genomic_DNA"/>
</dbReference>
<feature type="compositionally biased region" description="Basic and acidic residues" evidence="1">
    <location>
        <begin position="357"/>
        <end position="368"/>
    </location>
</feature>
<feature type="region of interest" description="Disordered" evidence="1">
    <location>
        <begin position="357"/>
        <end position="396"/>
    </location>
</feature>
<organism evidence="3 4">
    <name type="scientific">Dactylellina haptotyla (strain CBS 200.50)</name>
    <name type="common">Nematode-trapping fungus</name>
    <name type="synonym">Monacrosporium haptotylum</name>
    <dbReference type="NCBI Taxonomy" id="1284197"/>
    <lineage>
        <taxon>Eukaryota</taxon>
        <taxon>Fungi</taxon>
        <taxon>Dikarya</taxon>
        <taxon>Ascomycota</taxon>
        <taxon>Pezizomycotina</taxon>
        <taxon>Orbiliomycetes</taxon>
        <taxon>Orbiliales</taxon>
        <taxon>Orbiliaceae</taxon>
        <taxon>Dactylellina</taxon>
    </lineage>
</organism>
<dbReference type="OrthoDB" id="5416097at2759"/>
<proteinExistence type="predicted"/>
<gene>
    <name evidence="3" type="ORF">H072_6058</name>
</gene>
<feature type="compositionally biased region" description="Polar residues" evidence="1">
    <location>
        <begin position="104"/>
        <end position="114"/>
    </location>
</feature>
<dbReference type="AlphaFoldDB" id="S8BL38"/>
<reference evidence="3 4" key="1">
    <citation type="journal article" date="2013" name="PLoS Genet.">
        <title>Genomic mechanisms accounting for the adaptation to parasitism in nematode-trapping fungi.</title>
        <authorList>
            <person name="Meerupati T."/>
            <person name="Andersson K.M."/>
            <person name="Friman E."/>
            <person name="Kumar D."/>
            <person name="Tunlid A."/>
            <person name="Ahren D."/>
        </authorList>
    </citation>
    <scope>NUCLEOTIDE SEQUENCE [LARGE SCALE GENOMIC DNA]</scope>
    <source>
        <strain evidence="3 4">CBS 200.50</strain>
    </source>
</reference>
<comment type="caution">
    <text evidence="3">The sequence shown here is derived from an EMBL/GenBank/DDBJ whole genome shotgun (WGS) entry which is preliminary data.</text>
</comment>
<reference evidence="4" key="2">
    <citation type="submission" date="2013-04" db="EMBL/GenBank/DDBJ databases">
        <title>Genomic mechanisms accounting for the adaptation to parasitism in nematode-trapping fungi.</title>
        <authorList>
            <person name="Ahren D.G."/>
        </authorList>
    </citation>
    <scope>NUCLEOTIDE SEQUENCE [LARGE SCALE GENOMIC DNA]</scope>
    <source>
        <strain evidence="4">CBS 200.50</strain>
    </source>
</reference>
<accession>S8BL38</accession>
<keyword evidence="4" id="KW-1185">Reference proteome</keyword>
<dbReference type="Pfam" id="PF13391">
    <property type="entry name" value="HNH_2"/>
    <property type="match status" value="1"/>
</dbReference>
<dbReference type="Proteomes" id="UP000015100">
    <property type="component" value="Unassembled WGS sequence"/>
</dbReference>
<evidence type="ECO:0000256" key="1">
    <source>
        <dbReference type="SAM" id="MobiDB-lite"/>
    </source>
</evidence>